<dbReference type="OrthoDB" id="408973at2759"/>
<dbReference type="InParanoid" id="B0D2Y5"/>
<dbReference type="GeneID" id="6074010"/>
<accession>B0D2Y5</accession>
<dbReference type="AlphaFoldDB" id="B0D2Y5"/>
<dbReference type="Pfam" id="PF13468">
    <property type="entry name" value="Glyoxalase_3"/>
    <property type="match status" value="1"/>
</dbReference>
<evidence type="ECO:0000259" key="1">
    <source>
        <dbReference type="Pfam" id="PF13468"/>
    </source>
</evidence>
<dbReference type="Gene3D" id="3.10.180.10">
    <property type="entry name" value="2,3-Dihydroxybiphenyl 1,2-Dioxygenase, domain 1"/>
    <property type="match status" value="1"/>
</dbReference>
<organism evidence="3">
    <name type="scientific">Laccaria bicolor (strain S238N-H82 / ATCC MYA-4686)</name>
    <name type="common">Bicoloured deceiver</name>
    <name type="synonym">Laccaria laccata var. bicolor</name>
    <dbReference type="NCBI Taxonomy" id="486041"/>
    <lineage>
        <taxon>Eukaryota</taxon>
        <taxon>Fungi</taxon>
        <taxon>Dikarya</taxon>
        <taxon>Basidiomycota</taxon>
        <taxon>Agaricomycotina</taxon>
        <taxon>Agaricomycetes</taxon>
        <taxon>Agaricomycetidae</taxon>
        <taxon>Agaricales</taxon>
        <taxon>Agaricineae</taxon>
        <taxon>Hydnangiaceae</taxon>
        <taxon>Laccaria</taxon>
    </lineage>
</organism>
<dbReference type="KEGG" id="lbc:LACBIDRAFT_324760"/>
<dbReference type="HOGENOM" id="CLU_657337_0_0_1"/>
<dbReference type="EMBL" id="DS547096">
    <property type="protein sequence ID" value="EDR10831.1"/>
    <property type="molecule type" value="Genomic_DNA"/>
</dbReference>
<protein>
    <submittedName>
        <fullName evidence="2">Predicted protein</fullName>
    </submittedName>
</protein>
<keyword evidence="3" id="KW-1185">Reference proteome</keyword>
<feature type="domain" description="Glyoxalase-like" evidence="1">
    <location>
        <begin position="11"/>
        <end position="197"/>
    </location>
</feature>
<dbReference type="InterPro" id="IPR025870">
    <property type="entry name" value="Glyoxalase-like_dom"/>
</dbReference>
<name>B0D2Y5_LACBS</name>
<dbReference type="PANTHER" id="PTHR40265:SF1">
    <property type="entry name" value="GLYOXALASE-LIKE DOMAIN-CONTAINING PROTEIN"/>
    <property type="match status" value="1"/>
</dbReference>
<gene>
    <name evidence="2" type="ORF">LACBIDRAFT_324760</name>
</gene>
<sequence>MATPSTNTKTLDHIVHLSPPGSIEETSRQFGDLGFKVIPGGEHVGGLAANALVVFADGLYLELLSFTHEPSHYPPGSPARVKRDTHPWANKPLGWIDYAFLGNGSHTIRISDIINDRAKKDRSGAFYEAEEDGGRKRIDGKVVRWLISAPRENKGTLPFFCGDITPRDLRVPTKPPANVQHPSTTQGIAHIRIVTDAKFFPVISKQLTSVTGQEPLSSTPIEAVWSLDSHSTTSPSLILSTPSNELESAFAKNVGTGIVEVGFLVKKKQGLYGSAKGTMIEMARKVGNTIKSRFQKASSAIKKGFQKASSAVKKGFQRVGGAIKAAAQQVKQGFETAGRFIKWFEDHIRRPSGCQPQRSKGFDKASNAIHAHLSPQLQKGSEILDDIRHPYDAATKAASKVIGGKAAAVVGQVADEIF</sequence>
<dbReference type="Proteomes" id="UP000001194">
    <property type="component" value="Unassembled WGS sequence"/>
</dbReference>
<evidence type="ECO:0000313" key="3">
    <source>
        <dbReference type="Proteomes" id="UP000001194"/>
    </source>
</evidence>
<reference evidence="2 3" key="1">
    <citation type="journal article" date="2008" name="Nature">
        <title>The genome of Laccaria bicolor provides insights into mycorrhizal symbiosis.</title>
        <authorList>
            <person name="Martin F."/>
            <person name="Aerts A."/>
            <person name="Ahren D."/>
            <person name="Brun A."/>
            <person name="Danchin E.G.J."/>
            <person name="Duchaussoy F."/>
            <person name="Gibon J."/>
            <person name="Kohler A."/>
            <person name="Lindquist E."/>
            <person name="Pereda V."/>
            <person name="Salamov A."/>
            <person name="Shapiro H.J."/>
            <person name="Wuyts J."/>
            <person name="Blaudez D."/>
            <person name="Buee M."/>
            <person name="Brokstein P."/>
            <person name="Canbaeck B."/>
            <person name="Cohen D."/>
            <person name="Courty P.E."/>
            <person name="Coutinho P.M."/>
            <person name="Delaruelle C."/>
            <person name="Detter J.C."/>
            <person name="Deveau A."/>
            <person name="DiFazio S."/>
            <person name="Duplessis S."/>
            <person name="Fraissinet-Tachet L."/>
            <person name="Lucic E."/>
            <person name="Frey-Klett P."/>
            <person name="Fourrey C."/>
            <person name="Feussner I."/>
            <person name="Gay G."/>
            <person name="Grimwood J."/>
            <person name="Hoegger P.J."/>
            <person name="Jain P."/>
            <person name="Kilaru S."/>
            <person name="Labbe J."/>
            <person name="Lin Y.C."/>
            <person name="Legue V."/>
            <person name="Le Tacon F."/>
            <person name="Marmeisse R."/>
            <person name="Melayah D."/>
            <person name="Montanini B."/>
            <person name="Muratet M."/>
            <person name="Nehls U."/>
            <person name="Niculita-Hirzel H."/>
            <person name="Oudot-Le Secq M.P."/>
            <person name="Peter M."/>
            <person name="Quesneville H."/>
            <person name="Rajashekar B."/>
            <person name="Reich M."/>
            <person name="Rouhier N."/>
            <person name="Schmutz J."/>
            <person name="Yin T."/>
            <person name="Chalot M."/>
            <person name="Henrissat B."/>
            <person name="Kuees U."/>
            <person name="Lucas S."/>
            <person name="Van de Peer Y."/>
            <person name="Podila G.K."/>
            <person name="Polle A."/>
            <person name="Pukkila P.J."/>
            <person name="Richardson P.M."/>
            <person name="Rouze P."/>
            <person name="Sanders I.R."/>
            <person name="Stajich J.E."/>
            <person name="Tunlid A."/>
            <person name="Tuskan G."/>
            <person name="Grigoriev I.V."/>
        </authorList>
    </citation>
    <scope>NUCLEOTIDE SEQUENCE [LARGE SCALE GENOMIC DNA]</scope>
    <source>
        <strain evidence="3">S238N-H82 / ATCC MYA-4686</strain>
    </source>
</reference>
<proteinExistence type="predicted"/>
<dbReference type="RefSeq" id="XP_001878132.1">
    <property type="nucleotide sequence ID" value="XM_001878097.1"/>
</dbReference>
<evidence type="ECO:0000313" key="2">
    <source>
        <dbReference type="EMBL" id="EDR10831.1"/>
    </source>
</evidence>
<dbReference type="PANTHER" id="PTHR40265">
    <property type="entry name" value="BLL2707 PROTEIN"/>
    <property type="match status" value="1"/>
</dbReference>
<dbReference type="InterPro" id="IPR029068">
    <property type="entry name" value="Glyas_Bleomycin-R_OHBP_Dase"/>
</dbReference>